<evidence type="ECO:0000256" key="1">
    <source>
        <dbReference type="ARBA" id="ARBA00012528"/>
    </source>
</evidence>
<dbReference type="GO" id="GO:0052621">
    <property type="term" value="F:diguanylate cyclase activity"/>
    <property type="evidence" value="ECO:0007669"/>
    <property type="project" value="UniProtKB-EC"/>
</dbReference>
<feature type="region of interest" description="Disordered" evidence="3">
    <location>
        <begin position="406"/>
        <end position="427"/>
    </location>
</feature>
<dbReference type="SUPFAM" id="SSF55073">
    <property type="entry name" value="Nucleotide cyclase"/>
    <property type="match status" value="1"/>
</dbReference>
<dbReference type="InterPro" id="IPR043128">
    <property type="entry name" value="Rev_trsase/Diguanyl_cyclase"/>
</dbReference>
<dbReference type="PROSITE" id="PS50887">
    <property type="entry name" value="GGDEF"/>
    <property type="match status" value="1"/>
</dbReference>
<dbReference type="Proteomes" id="UP000648075">
    <property type="component" value="Unassembled WGS sequence"/>
</dbReference>
<keyword evidence="4" id="KW-1133">Transmembrane helix</keyword>
<accession>A0A918PL63</accession>
<keyword evidence="4" id="KW-0812">Transmembrane</keyword>
<comment type="caution">
    <text evidence="6">The sequence shown here is derived from an EMBL/GenBank/DDBJ whole genome shotgun (WGS) entry which is preliminary data.</text>
</comment>
<dbReference type="InterPro" id="IPR000160">
    <property type="entry name" value="GGDEF_dom"/>
</dbReference>
<comment type="catalytic activity">
    <reaction evidence="2">
        <text>2 GTP = 3',3'-c-di-GMP + 2 diphosphate</text>
        <dbReference type="Rhea" id="RHEA:24898"/>
        <dbReference type="ChEBI" id="CHEBI:33019"/>
        <dbReference type="ChEBI" id="CHEBI:37565"/>
        <dbReference type="ChEBI" id="CHEBI:58805"/>
        <dbReference type="EC" id="2.7.7.65"/>
    </reaction>
</comment>
<evidence type="ECO:0000313" key="6">
    <source>
        <dbReference type="EMBL" id="GGZ14760.1"/>
    </source>
</evidence>
<dbReference type="InterPro" id="IPR029016">
    <property type="entry name" value="GAF-like_dom_sf"/>
</dbReference>
<dbReference type="Pfam" id="PF00990">
    <property type="entry name" value="GGDEF"/>
    <property type="match status" value="1"/>
</dbReference>
<evidence type="ECO:0000259" key="5">
    <source>
        <dbReference type="PROSITE" id="PS50887"/>
    </source>
</evidence>
<proteinExistence type="predicted"/>
<dbReference type="Gene3D" id="3.30.450.40">
    <property type="match status" value="1"/>
</dbReference>
<dbReference type="PANTHER" id="PTHR45138:SF9">
    <property type="entry name" value="DIGUANYLATE CYCLASE DGCM-RELATED"/>
    <property type="match status" value="1"/>
</dbReference>
<feature type="transmembrane region" description="Helical" evidence="4">
    <location>
        <begin position="21"/>
        <end position="41"/>
    </location>
</feature>
<gene>
    <name evidence="6" type="ORF">GCM10011614_32140</name>
</gene>
<dbReference type="GO" id="GO:0043709">
    <property type="term" value="P:cell adhesion involved in single-species biofilm formation"/>
    <property type="evidence" value="ECO:0007669"/>
    <property type="project" value="TreeGrafter"/>
</dbReference>
<dbReference type="PANTHER" id="PTHR45138">
    <property type="entry name" value="REGULATORY COMPONENTS OF SENSORY TRANSDUCTION SYSTEM"/>
    <property type="match status" value="1"/>
</dbReference>
<dbReference type="NCBIfam" id="TIGR00254">
    <property type="entry name" value="GGDEF"/>
    <property type="match status" value="1"/>
</dbReference>
<feature type="transmembrane region" description="Helical" evidence="4">
    <location>
        <begin position="47"/>
        <end position="66"/>
    </location>
</feature>
<dbReference type="SUPFAM" id="SSF55781">
    <property type="entry name" value="GAF domain-like"/>
    <property type="match status" value="1"/>
</dbReference>
<sequence>MPVENKEQLWSSSDEARRGRNFVRATLAVILAVALVGVVGPEAYSRPAAIGVALLVFATLVTVLRLSHVWSDEISRLTGSAESARSFGKQIEELFAMTDMLQAAETHVDAGAVLMATSQRLLPEMGGALYVFNNSRDRLDLAKAWNTSDTFEPGESLLPINCWALKRGKPHINDVRSQTLCCMHHIGQAATLEVPMMARGQVFGLLMLACGGEDAYAKLRKISRVSRALADSMSLTLSNIALRETLRTQSLRDPLTGLYNRRYMEDALERYISLAERAGTATSVVMIDLDNFKSLNDQHGHAKGDAVLRDVANQLVSALRPSDVIARYGGEELVIIMPNCGLEDAAQKAETLRMRVESLSDIHGTPVTASFGVASVPQTATGPSDVIPMADAALYVAKGAGKNQVRKADKRAGNSEAPPAARLAVTG</sequence>
<evidence type="ECO:0000256" key="4">
    <source>
        <dbReference type="SAM" id="Phobius"/>
    </source>
</evidence>
<dbReference type="Gene3D" id="3.30.70.270">
    <property type="match status" value="1"/>
</dbReference>
<dbReference type="GO" id="GO:1902201">
    <property type="term" value="P:negative regulation of bacterial-type flagellum-dependent cell motility"/>
    <property type="evidence" value="ECO:0007669"/>
    <property type="project" value="TreeGrafter"/>
</dbReference>
<evidence type="ECO:0000256" key="2">
    <source>
        <dbReference type="ARBA" id="ARBA00034247"/>
    </source>
</evidence>
<keyword evidence="4" id="KW-0472">Membrane</keyword>
<dbReference type="CDD" id="cd01949">
    <property type="entry name" value="GGDEF"/>
    <property type="match status" value="1"/>
</dbReference>
<dbReference type="AlphaFoldDB" id="A0A918PL63"/>
<reference evidence="6" key="1">
    <citation type="journal article" date="2014" name="Int. J. Syst. Evol. Microbiol.">
        <title>Complete genome sequence of Corynebacterium casei LMG S-19264T (=DSM 44701T), isolated from a smear-ripened cheese.</title>
        <authorList>
            <consortium name="US DOE Joint Genome Institute (JGI-PGF)"/>
            <person name="Walter F."/>
            <person name="Albersmeier A."/>
            <person name="Kalinowski J."/>
            <person name="Ruckert C."/>
        </authorList>
    </citation>
    <scope>NUCLEOTIDE SEQUENCE</scope>
    <source>
        <strain evidence="6">KCTC 32255</strain>
    </source>
</reference>
<dbReference type="InterPro" id="IPR029787">
    <property type="entry name" value="Nucleotide_cyclase"/>
</dbReference>
<feature type="domain" description="GGDEF" evidence="5">
    <location>
        <begin position="280"/>
        <end position="410"/>
    </location>
</feature>
<dbReference type="EMBL" id="BMZA01000019">
    <property type="protein sequence ID" value="GGZ14760.1"/>
    <property type="molecule type" value="Genomic_DNA"/>
</dbReference>
<dbReference type="GO" id="GO:0005886">
    <property type="term" value="C:plasma membrane"/>
    <property type="evidence" value="ECO:0007669"/>
    <property type="project" value="TreeGrafter"/>
</dbReference>
<keyword evidence="7" id="KW-1185">Reference proteome</keyword>
<dbReference type="InterPro" id="IPR050469">
    <property type="entry name" value="Diguanylate_Cyclase"/>
</dbReference>
<evidence type="ECO:0000313" key="7">
    <source>
        <dbReference type="Proteomes" id="UP000648075"/>
    </source>
</evidence>
<organism evidence="6 7">
    <name type="scientific">Novosphingobium colocasiae</name>
    <dbReference type="NCBI Taxonomy" id="1256513"/>
    <lineage>
        <taxon>Bacteria</taxon>
        <taxon>Pseudomonadati</taxon>
        <taxon>Pseudomonadota</taxon>
        <taxon>Alphaproteobacteria</taxon>
        <taxon>Sphingomonadales</taxon>
        <taxon>Sphingomonadaceae</taxon>
        <taxon>Novosphingobium</taxon>
    </lineage>
</organism>
<dbReference type="FunFam" id="3.30.70.270:FF:000001">
    <property type="entry name" value="Diguanylate cyclase domain protein"/>
    <property type="match status" value="1"/>
</dbReference>
<dbReference type="RefSeq" id="WP_189622314.1">
    <property type="nucleotide sequence ID" value="NZ_BMZA01000019.1"/>
</dbReference>
<reference evidence="6" key="2">
    <citation type="submission" date="2020-09" db="EMBL/GenBank/DDBJ databases">
        <authorList>
            <person name="Sun Q."/>
            <person name="Kim S."/>
        </authorList>
    </citation>
    <scope>NUCLEOTIDE SEQUENCE</scope>
    <source>
        <strain evidence="6">KCTC 32255</strain>
    </source>
</reference>
<dbReference type="SMART" id="SM00267">
    <property type="entry name" value="GGDEF"/>
    <property type="match status" value="1"/>
</dbReference>
<evidence type="ECO:0000256" key="3">
    <source>
        <dbReference type="SAM" id="MobiDB-lite"/>
    </source>
</evidence>
<protein>
    <recommendedName>
        <fullName evidence="1">diguanylate cyclase</fullName>
        <ecNumber evidence="1">2.7.7.65</ecNumber>
    </recommendedName>
</protein>
<name>A0A918PL63_9SPHN</name>
<dbReference type="EC" id="2.7.7.65" evidence="1"/>